<dbReference type="CDD" id="cd05121">
    <property type="entry name" value="ABC1_ADCK3-like"/>
    <property type="match status" value="1"/>
</dbReference>
<dbReference type="InterPro" id="IPR004147">
    <property type="entry name" value="ABC1_dom"/>
</dbReference>
<dbReference type="PANTHER" id="PTHR10566:SF121">
    <property type="entry name" value="PROTEIN KINASE DOMAIN-CONTAINING PROTEIN"/>
    <property type="match status" value="1"/>
</dbReference>
<reference evidence="3" key="1">
    <citation type="submission" date="2023-08" db="EMBL/GenBank/DDBJ databases">
        <authorList>
            <person name="Audoor S."/>
            <person name="Bilcke G."/>
        </authorList>
    </citation>
    <scope>NUCLEOTIDE SEQUENCE</scope>
</reference>
<sequence length="879" mass="95483">MKTRILIGLSTAGSAVAFIGNPNAALLSRTTSATANIPQPLWASTLEDVDTKKAEADDDENKEMSFGDRMASSGMASAAAVATAAVNAAVSMKPLDAPDVEKSYVALDKTQQELDEEGLPIVYDKDLIEQYWSKERGALNQRWGYFVGKAVPFLTKMTTLFIRDGKITDKEIPALSRQARVDLQDLGPTFIKAGQMMSVRPDVLPQPTLDELTKLQDSVVPFDTEIAVQQIEKELGGPLGQFFTSISEEPVAAASLAQVYLATLNDGKNTKVAVKVQRPSVLGTVSKDLYVLRRAAEVFQGLVDRFAPQQRTNYVALLNEWAIGFYTELDFSNEARNQQTLRDMMREKNIKGVTVPKVYHELCTRRLLVSEWMDGKKLSDATTEDIARVTPFAQEAFLTQLLEVGFFHGDPHPGNLLLLNEPTEEGYELALIDCGLMASINDVDRDNMISAVIHLANKDYASLVDDFIKLKILPEDSNRAAIIPLMDKALSPYVKGGGAKKYEEELKKLYGMEDSDMQSTVGGFQAMTQDALTVLNDIPFSIPPYFAILGRAIVTLEGIALTGNPNYGIILESYPFIARKLLREDRPEIQSALQEVLYSGEEGDSGLKLTRLLALLNNAAGAVATRDGAAFVDLDAVPENGLGFKEGLKFVLSDDSESLRNLLEPEVDSIVDILSRQIFRKAISDAVVALTPPRPPALPFLGDIFPSAPKLDEIRFPFLLPGSAGLRDPSLSVLTIKELTDAVAPKLTQADEIFALGLSDAATEFFGPDVGAFVKGESVFSAKTGELVIAALRSGAIGETDALSPEVVNSVIEAVSNTLSLVRGANSETSGIEKELTAAIDNLDENESARLKDIVAQITERSIARAIERLSVVDRVLGS</sequence>
<keyword evidence="4" id="KW-1185">Reference proteome</keyword>
<comment type="similarity">
    <text evidence="1">Belongs to the protein kinase superfamily. ADCK protein kinase family.</text>
</comment>
<organism evidence="3 4">
    <name type="scientific">Cylindrotheca closterium</name>
    <dbReference type="NCBI Taxonomy" id="2856"/>
    <lineage>
        <taxon>Eukaryota</taxon>
        <taxon>Sar</taxon>
        <taxon>Stramenopiles</taxon>
        <taxon>Ochrophyta</taxon>
        <taxon>Bacillariophyta</taxon>
        <taxon>Bacillariophyceae</taxon>
        <taxon>Bacillariophycidae</taxon>
        <taxon>Bacillariales</taxon>
        <taxon>Bacillariaceae</taxon>
        <taxon>Cylindrotheca</taxon>
    </lineage>
</organism>
<gene>
    <name evidence="3" type="ORF">CYCCA115_LOCUS5133</name>
</gene>
<evidence type="ECO:0000256" key="1">
    <source>
        <dbReference type="ARBA" id="ARBA00009670"/>
    </source>
</evidence>
<dbReference type="Proteomes" id="UP001295423">
    <property type="component" value="Unassembled WGS sequence"/>
</dbReference>
<dbReference type="EMBL" id="CAKOGP040000557">
    <property type="protein sequence ID" value="CAJ1936321.1"/>
    <property type="molecule type" value="Genomic_DNA"/>
</dbReference>
<dbReference type="AlphaFoldDB" id="A0AAD2CL52"/>
<evidence type="ECO:0000313" key="3">
    <source>
        <dbReference type="EMBL" id="CAJ1936321.1"/>
    </source>
</evidence>
<evidence type="ECO:0000313" key="4">
    <source>
        <dbReference type="Proteomes" id="UP001295423"/>
    </source>
</evidence>
<dbReference type="InterPro" id="IPR011009">
    <property type="entry name" value="Kinase-like_dom_sf"/>
</dbReference>
<dbReference type="InterPro" id="IPR050154">
    <property type="entry name" value="UbiB_kinase"/>
</dbReference>
<proteinExistence type="inferred from homology"/>
<dbReference type="Pfam" id="PF03109">
    <property type="entry name" value="ABC1"/>
    <property type="match status" value="1"/>
</dbReference>
<accession>A0AAD2CL52</accession>
<evidence type="ECO:0000259" key="2">
    <source>
        <dbReference type="Pfam" id="PF03109"/>
    </source>
</evidence>
<protein>
    <recommendedName>
        <fullName evidence="2">ABC1 atypical kinase-like domain-containing protein</fullName>
    </recommendedName>
</protein>
<dbReference type="PANTHER" id="PTHR10566">
    <property type="entry name" value="CHAPERONE-ACTIVITY OF BC1 COMPLEX CABC1 -RELATED"/>
    <property type="match status" value="1"/>
</dbReference>
<dbReference type="SUPFAM" id="SSF56112">
    <property type="entry name" value="Protein kinase-like (PK-like)"/>
    <property type="match status" value="1"/>
</dbReference>
<comment type="caution">
    <text evidence="3">The sequence shown here is derived from an EMBL/GenBank/DDBJ whole genome shotgun (WGS) entry which is preliminary data.</text>
</comment>
<name>A0AAD2CL52_9STRA</name>
<feature type="domain" description="ABC1 atypical kinase-like" evidence="2">
    <location>
        <begin position="214"/>
        <end position="464"/>
    </location>
</feature>